<accession>A0ABZ0IRS7</accession>
<sequence>MRVFEPVRNAQLKEELVEKLFSENSVWLWSYDLKKADKANVPDRLLIEKYLLLGSVEDWEKLKQVYDEKVLYSHWIENIVPSERYHQKQIEMARFFFDMENPEQFLVEARKQHLANVIASSP</sequence>
<keyword evidence="2" id="KW-1185">Reference proteome</keyword>
<reference evidence="1 2" key="1">
    <citation type="journal article" date="2023" name="Microbiol. Resour. Announc.">
        <title>Complete Genome Sequence of Imperialibacter roseus strain P4T.</title>
        <authorList>
            <person name="Tizabi D.R."/>
            <person name="Bachvaroff T."/>
            <person name="Hill R.T."/>
        </authorList>
    </citation>
    <scope>NUCLEOTIDE SEQUENCE [LARGE SCALE GENOMIC DNA]</scope>
    <source>
        <strain evidence="1 2">P4T</strain>
    </source>
</reference>
<gene>
    <name evidence="1" type="ORF">RT717_01000</name>
</gene>
<name>A0ABZ0IRS7_9BACT</name>
<evidence type="ECO:0000313" key="2">
    <source>
        <dbReference type="Proteomes" id="UP001302349"/>
    </source>
</evidence>
<organism evidence="1 2">
    <name type="scientific">Imperialibacter roseus</name>
    <dbReference type="NCBI Taxonomy" id="1324217"/>
    <lineage>
        <taxon>Bacteria</taxon>
        <taxon>Pseudomonadati</taxon>
        <taxon>Bacteroidota</taxon>
        <taxon>Cytophagia</taxon>
        <taxon>Cytophagales</taxon>
        <taxon>Flammeovirgaceae</taxon>
        <taxon>Imperialibacter</taxon>
    </lineage>
</organism>
<evidence type="ECO:0000313" key="1">
    <source>
        <dbReference type="EMBL" id="WOK07197.1"/>
    </source>
</evidence>
<dbReference type="RefSeq" id="WP_317489883.1">
    <property type="nucleotide sequence ID" value="NZ_CP136051.1"/>
</dbReference>
<dbReference type="EMBL" id="CP136051">
    <property type="protein sequence ID" value="WOK07197.1"/>
    <property type="molecule type" value="Genomic_DNA"/>
</dbReference>
<dbReference type="Proteomes" id="UP001302349">
    <property type="component" value="Chromosome"/>
</dbReference>
<proteinExistence type="predicted"/>
<protein>
    <submittedName>
        <fullName evidence="1">Uncharacterized protein</fullName>
    </submittedName>
</protein>